<dbReference type="GO" id="GO:0016020">
    <property type="term" value="C:membrane"/>
    <property type="evidence" value="ECO:0007669"/>
    <property type="project" value="InterPro"/>
</dbReference>
<dbReference type="NCBIfam" id="TIGR03082">
    <property type="entry name" value="Gneg_AbrB_dup"/>
    <property type="match status" value="2"/>
</dbReference>
<feature type="transmembrane region" description="Helical" evidence="1">
    <location>
        <begin position="156"/>
        <end position="174"/>
    </location>
</feature>
<keyword evidence="1" id="KW-0812">Transmembrane</keyword>
<feature type="transmembrane region" description="Helical" evidence="1">
    <location>
        <begin position="221"/>
        <end position="238"/>
    </location>
</feature>
<dbReference type="PANTHER" id="PTHR38457">
    <property type="entry name" value="REGULATOR ABRB-RELATED"/>
    <property type="match status" value="1"/>
</dbReference>
<dbReference type="OrthoDB" id="5460360at2"/>
<feature type="transmembrane region" description="Helical" evidence="1">
    <location>
        <begin position="338"/>
        <end position="356"/>
    </location>
</feature>
<dbReference type="AlphaFoldDB" id="A0A4Y9AAJ0"/>
<proteinExistence type="predicted"/>
<gene>
    <name evidence="2" type="ORF">E4U82_09505</name>
</gene>
<feature type="transmembrane region" description="Helical" evidence="1">
    <location>
        <begin position="194"/>
        <end position="214"/>
    </location>
</feature>
<evidence type="ECO:0000256" key="1">
    <source>
        <dbReference type="SAM" id="Phobius"/>
    </source>
</evidence>
<dbReference type="EMBL" id="SRHY01000013">
    <property type="protein sequence ID" value="TFJ92918.1"/>
    <property type="molecule type" value="Genomic_DNA"/>
</dbReference>
<name>A0A4Y9AAJ0_9BACI</name>
<reference evidence="2 3" key="1">
    <citation type="submission" date="2019-03" db="EMBL/GenBank/DDBJ databases">
        <title>Genome sequence of Lentibacillus salicampi ATCC BAA-719.</title>
        <authorList>
            <person name="Maclea K.S."/>
            <person name="Simoes Junior M."/>
        </authorList>
    </citation>
    <scope>NUCLEOTIDE SEQUENCE [LARGE SCALE GENOMIC DNA]</scope>
    <source>
        <strain evidence="2 3">ATCC BAA-719</strain>
    </source>
</reference>
<dbReference type="PANTHER" id="PTHR38457:SF1">
    <property type="entry name" value="REGULATOR ABRB-RELATED"/>
    <property type="match status" value="1"/>
</dbReference>
<organism evidence="2 3">
    <name type="scientific">Lentibacillus salicampi</name>
    <dbReference type="NCBI Taxonomy" id="175306"/>
    <lineage>
        <taxon>Bacteria</taxon>
        <taxon>Bacillati</taxon>
        <taxon>Bacillota</taxon>
        <taxon>Bacilli</taxon>
        <taxon>Bacillales</taxon>
        <taxon>Bacillaceae</taxon>
        <taxon>Lentibacillus</taxon>
    </lineage>
</organism>
<feature type="transmembrane region" description="Helical" evidence="1">
    <location>
        <begin position="244"/>
        <end position="262"/>
    </location>
</feature>
<dbReference type="GO" id="GO:0010468">
    <property type="term" value="P:regulation of gene expression"/>
    <property type="evidence" value="ECO:0007669"/>
    <property type="project" value="InterPro"/>
</dbReference>
<protein>
    <submittedName>
        <fullName evidence="2">AbrB family transcriptional regulator</fullName>
    </submittedName>
</protein>
<feature type="transmembrane region" description="Helical" evidence="1">
    <location>
        <begin position="91"/>
        <end position="112"/>
    </location>
</feature>
<feature type="transmembrane region" description="Helical" evidence="1">
    <location>
        <begin position="38"/>
        <end position="54"/>
    </location>
</feature>
<accession>A0A4Y9AAJ0</accession>
<keyword evidence="1" id="KW-0472">Membrane</keyword>
<feature type="transmembrane region" description="Helical" evidence="1">
    <location>
        <begin position="66"/>
        <end position="85"/>
    </location>
</feature>
<evidence type="ECO:0000313" key="3">
    <source>
        <dbReference type="Proteomes" id="UP000298484"/>
    </source>
</evidence>
<dbReference type="InterPro" id="IPR007820">
    <property type="entry name" value="AbrB_fam"/>
</dbReference>
<dbReference type="Pfam" id="PF05145">
    <property type="entry name" value="AbrB"/>
    <property type="match status" value="1"/>
</dbReference>
<comment type="caution">
    <text evidence="2">The sequence shown here is derived from an EMBL/GenBank/DDBJ whole genome shotgun (WGS) entry which is preliminary data.</text>
</comment>
<keyword evidence="3" id="KW-1185">Reference proteome</keyword>
<sequence length="362" mass="39579">MYIEGMNVLNSWRAFAEAIVVALAGVAVFSVINIPLPWLIGSLIAVAVWSIATQRELYWPFSFRKIAMVLLGYLIGTSFTQDTLIEMGNHIPSMIAITILTIVFGMVLGDIFSKITGLDRSSCMIGSIPGGLSQIMVLLDEIKGLNPTVIMFLQSMRVMVIVIVVPIVAVYIFGGDSGAVQSGMGTGSVNWANMPWYTYLLYPLLMTAGAWLFARLRIPTALLLGPMVLTIVMTFAGYPTPELPVGFVNLAQMFIGVHIGLQMQPRDLPDWKRIMAYTAVTVIVLVLFGLGLGYGLAMIYELPFTTALLSTSPGGMVEMGLTAVAVGGDVSVVTSYQLFRLLVIMVFVPFFFKWLGKRHARR</sequence>
<evidence type="ECO:0000313" key="2">
    <source>
        <dbReference type="EMBL" id="TFJ92918.1"/>
    </source>
</evidence>
<dbReference type="PIRSF" id="PIRSF038991">
    <property type="entry name" value="Protein_AbrB"/>
    <property type="match status" value="1"/>
</dbReference>
<keyword evidence="1" id="KW-1133">Transmembrane helix</keyword>
<dbReference type="Proteomes" id="UP000298484">
    <property type="component" value="Unassembled WGS sequence"/>
</dbReference>
<feature type="transmembrane region" description="Helical" evidence="1">
    <location>
        <begin position="274"/>
        <end position="300"/>
    </location>
</feature>
<dbReference type="InterPro" id="IPR017516">
    <property type="entry name" value="AbrB_dup"/>
</dbReference>